<dbReference type="InterPro" id="IPR036163">
    <property type="entry name" value="HMA_dom_sf"/>
</dbReference>
<dbReference type="EMBL" id="OZ020101">
    <property type="protein sequence ID" value="CAK9274381.1"/>
    <property type="molecule type" value="Genomic_DNA"/>
</dbReference>
<sequence>MALQLASSVGQQRMVQSSSEDDRRETLLLLQSTWPDWDGNGVVDEVRFRVLVNWEEEEEEEETRNQKLLVSVRGMTCAACSTSVEMALERLPAVMTAAVTLTQENAEILDCLRRLPGIARASVTLTAEIGEVESDPRLIDQQAIISTTDDTGFDAALVDSPQRAKISFLVKGMNNYEDRKSIEEWRTVELTATKWCCPTPTHEFHLIMVQRLGTCISCSCGVVLSVAVTGSPAMTYFETSAMLFSFVLLGKYRESLMKGKTSEAIVKLLELAPTTAILLTVDSSIVLITYMLFLIMKATHLLYSN</sequence>
<proteinExistence type="predicted"/>
<evidence type="ECO:0000256" key="2">
    <source>
        <dbReference type="SAM" id="Phobius"/>
    </source>
</evidence>
<gene>
    <name evidence="4" type="ORF">CSSPJE1EN1_LOCUS19859</name>
</gene>
<evidence type="ECO:0000259" key="3">
    <source>
        <dbReference type="PROSITE" id="PS50846"/>
    </source>
</evidence>
<evidence type="ECO:0000313" key="4">
    <source>
        <dbReference type="EMBL" id="CAK9274381.1"/>
    </source>
</evidence>
<dbReference type="PANTHER" id="PTHR46594">
    <property type="entry name" value="P-TYPE CATION-TRANSPORTING ATPASE"/>
    <property type="match status" value="1"/>
</dbReference>
<dbReference type="InterPro" id="IPR006121">
    <property type="entry name" value="HMA_dom"/>
</dbReference>
<dbReference type="Gene3D" id="3.30.70.100">
    <property type="match status" value="2"/>
</dbReference>
<reference evidence="4" key="1">
    <citation type="submission" date="2024-02" db="EMBL/GenBank/DDBJ databases">
        <authorList>
            <consortium name="ELIXIR-Norway"/>
            <consortium name="Elixir Norway"/>
        </authorList>
    </citation>
    <scope>NUCLEOTIDE SEQUENCE</scope>
</reference>
<keyword evidence="2" id="KW-0812">Transmembrane</keyword>
<feature type="transmembrane region" description="Helical" evidence="2">
    <location>
        <begin position="271"/>
        <end position="296"/>
    </location>
</feature>
<dbReference type="Pfam" id="PF00403">
    <property type="entry name" value="HMA"/>
    <property type="match status" value="1"/>
</dbReference>
<name>A0ABP0X7H6_9BRYO</name>
<keyword evidence="2" id="KW-1133">Transmembrane helix</keyword>
<keyword evidence="5" id="KW-1185">Reference proteome</keyword>
<dbReference type="InterPro" id="IPR017969">
    <property type="entry name" value="Heavy-metal-associated_CS"/>
</dbReference>
<dbReference type="CDD" id="cd00371">
    <property type="entry name" value="HMA"/>
    <property type="match status" value="1"/>
</dbReference>
<dbReference type="PROSITE" id="PS50846">
    <property type="entry name" value="HMA_2"/>
    <property type="match status" value="1"/>
</dbReference>
<dbReference type="SUPFAM" id="SSF55008">
    <property type="entry name" value="HMA, heavy metal-associated domain"/>
    <property type="match status" value="2"/>
</dbReference>
<feature type="domain" description="HMA" evidence="3">
    <location>
        <begin position="66"/>
        <end position="156"/>
    </location>
</feature>
<accession>A0ABP0X7H6</accession>
<evidence type="ECO:0000313" key="5">
    <source>
        <dbReference type="Proteomes" id="UP001497444"/>
    </source>
</evidence>
<dbReference type="PANTHER" id="PTHR46594:SF6">
    <property type="entry name" value="COPPER-TRANSPORTING ATPASE RAN1"/>
    <property type="match status" value="1"/>
</dbReference>
<evidence type="ECO:0000256" key="1">
    <source>
        <dbReference type="ARBA" id="ARBA00022723"/>
    </source>
</evidence>
<dbReference type="PROSITE" id="PS01047">
    <property type="entry name" value="HMA_1"/>
    <property type="match status" value="1"/>
</dbReference>
<protein>
    <recommendedName>
        <fullName evidence="3">HMA domain-containing protein</fullName>
    </recommendedName>
</protein>
<dbReference type="Proteomes" id="UP001497444">
    <property type="component" value="Chromosome 6"/>
</dbReference>
<organism evidence="4 5">
    <name type="scientific">Sphagnum jensenii</name>
    <dbReference type="NCBI Taxonomy" id="128206"/>
    <lineage>
        <taxon>Eukaryota</taxon>
        <taxon>Viridiplantae</taxon>
        <taxon>Streptophyta</taxon>
        <taxon>Embryophyta</taxon>
        <taxon>Bryophyta</taxon>
        <taxon>Sphagnophytina</taxon>
        <taxon>Sphagnopsida</taxon>
        <taxon>Sphagnales</taxon>
        <taxon>Sphagnaceae</taxon>
        <taxon>Sphagnum</taxon>
    </lineage>
</organism>
<keyword evidence="2" id="KW-0472">Membrane</keyword>
<keyword evidence="1" id="KW-0479">Metal-binding</keyword>